<keyword evidence="3" id="KW-0328">Glycosyltransferase</keyword>
<dbReference type="GO" id="GO:0015012">
    <property type="term" value="P:heparan sulfate proteoglycan biosynthetic process"/>
    <property type="evidence" value="ECO:0007669"/>
    <property type="project" value="UniProtKB-ARBA"/>
</dbReference>
<accession>A0A8B6E997</accession>
<protein>
    <submittedName>
        <fullName evidence="3">Glucuronyl/N-acetylglucosaminyl transferase EXT1</fullName>
        <ecNumber evidence="3">2.4.1.224</ecNumber>
    </submittedName>
</protein>
<proteinExistence type="inferred from homology"/>
<evidence type="ECO:0000256" key="1">
    <source>
        <dbReference type="ARBA" id="ARBA00010271"/>
    </source>
</evidence>
<dbReference type="InterPro" id="IPR004263">
    <property type="entry name" value="Exostosin"/>
</dbReference>
<dbReference type="GO" id="GO:0050508">
    <property type="term" value="F:glucuronosyl-N-acetylglucosaminyl-proteoglycan 4-alpha-N-acetylglucosaminyltransferase activity"/>
    <property type="evidence" value="ECO:0007669"/>
    <property type="project" value="UniProtKB-EC"/>
</dbReference>
<evidence type="ECO:0000259" key="2">
    <source>
        <dbReference type="Pfam" id="PF03016"/>
    </source>
</evidence>
<name>A0A8B6E997_MYTGA</name>
<dbReference type="GO" id="GO:0005794">
    <property type="term" value="C:Golgi apparatus"/>
    <property type="evidence" value="ECO:0007669"/>
    <property type="project" value="TreeGrafter"/>
</dbReference>
<comment type="similarity">
    <text evidence="1">Belongs to the glycosyltransferase 47 family.</text>
</comment>
<comment type="caution">
    <text evidence="3">The sequence shown here is derived from an EMBL/GenBank/DDBJ whole genome shotgun (WGS) entry which is preliminary data.</text>
</comment>
<feature type="domain" description="Exostosin GT47" evidence="2">
    <location>
        <begin position="29"/>
        <end position="312"/>
    </location>
</feature>
<dbReference type="InterPro" id="IPR040911">
    <property type="entry name" value="Exostosin_GT47"/>
</dbReference>
<keyword evidence="3" id="KW-0808">Transferase</keyword>
<dbReference type="OrthoDB" id="1924787at2759"/>
<evidence type="ECO:0000313" key="4">
    <source>
        <dbReference type="Proteomes" id="UP000596742"/>
    </source>
</evidence>
<organism evidence="3 4">
    <name type="scientific">Mytilus galloprovincialis</name>
    <name type="common">Mediterranean mussel</name>
    <dbReference type="NCBI Taxonomy" id="29158"/>
    <lineage>
        <taxon>Eukaryota</taxon>
        <taxon>Metazoa</taxon>
        <taxon>Spiralia</taxon>
        <taxon>Lophotrochozoa</taxon>
        <taxon>Mollusca</taxon>
        <taxon>Bivalvia</taxon>
        <taxon>Autobranchia</taxon>
        <taxon>Pteriomorphia</taxon>
        <taxon>Mytilida</taxon>
        <taxon>Mytiloidea</taxon>
        <taxon>Mytilidae</taxon>
        <taxon>Mytilinae</taxon>
        <taxon>Mytilus</taxon>
    </lineage>
</organism>
<reference evidence="3" key="1">
    <citation type="submission" date="2018-11" db="EMBL/GenBank/DDBJ databases">
        <authorList>
            <person name="Alioto T."/>
            <person name="Alioto T."/>
        </authorList>
    </citation>
    <scope>NUCLEOTIDE SEQUENCE</scope>
</reference>
<sequence length="339" mass="38806">MAVLDLSSDSTECTMTSCFNFTKCSVAEGLRVYFYGFDSAFSSSHPALNLFHTRNIYITSDPSEACLFVIDTSTLVDFNNNKNINARLLNQSTKYNDGTNYLLINSEAKNENVDKFLQFTTARTILAQSNFVKTKFRPGYDIVIPKMSKTKTEDTLKRMKPIMPNERIFLFSFLGFFSGKLHNHGRFNVYDVVKYFNNIQSKLGNNIYIKTSCKYFNSDTIHDEFLLCMNESERMEVLTRSTFSLILPSINISHKSTEIIQFRITEALKFGAIPVIFGDDLVLPFSEIFDWGNAAIIIPVSLIQDIHIILKKYTVNKIMSMQHAGKLLYQAFSDYTYIP</sequence>
<keyword evidence="4" id="KW-1185">Reference proteome</keyword>
<dbReference type="AlphaFoldDB" id="A0A8B6E997"/>
<dbReference type="Pfam" id="PF03016">
    <property type="entry name" value="Exostosin_GT47"/>
    <property type="match status" value="1"/>
</dbReference>
<gene>
    <name evidence="3" type="ORF">MGAL_10B079853</name>
</gene>
<dbReference type="PANTHER" id="PTHR11062">
    <property type="entry name" value="EXOSTOSIN HEPARAN SULFATE GLYCOSYLTRANSFERASE -RELATED"/>
    <property type="match status" value="1"/>
</dbReference>
<dbReference type="Proteomes" id="UP000596742">
    <property type="component" value="Unassembled WGS sequence"/>
</dbReference>
<dbReference type="EMBL" id="UYJE01004760">
    <property type="protein sequence ID" value="VDI31065.1"/>
    <property type="molecule type" value="Genomic_DNA"/>
</dbReference>
<evidence type="ECO:0000313" key="3">
    <source>
        <dbReference type="EMBL" id="VDI31065.1"/>
    </source>
</evidence>
<dbReference type="PANTHER" id="PTHR11062:SF73">
    <property type="entry name" value="EXOSTOSIN-LIKE 3"/>
    <property type="match status" value="1"/>
</dbReference>
<dbReference type="EC" id="2.4.1.224" evidence="3"/>